<feature type="domain" description="Outer membrane cytochrome MtrC/MtrF-like" evidence="4">
    <location>
        <begin position="229"/>
        <end position="378"/>
    </location>
</feature>
<dbReference type="HOGENOM" id="CLU_011293_0_0_6"/>
<dbReference type="NCBIfam" id="TIGR03507">
    <property type="entry name" value="decahem_SO1788"/>
    <property type="match status" value="1"/>
</dbReference>
<dbReference type="PANTHER" id="PTHR35038:SF6">
    <property type="entry name" value="SURFACE LOCALIZED DECAHEME CYTOCHROME C LIPOPROTEIN"/>
    <property type="match status" value="1"/>
</dbReference>
<evidence type="ECO:0000313" key="6">
    <source>
        <dbReference type="Proteomes" id="UP000000753"/>
    </source>
</evidence>
<dbReference type="PANTHER" id="PTHR35038">
    <property type="entry name" value="DISSIMILATORY SULFITE REDUCTASE SIRA"/>
    <property type="match status" value="1"/>
</dbReference>
<dbReference type="InterPro" id="IPR036280">
    <property type="entry name" value="Multihaem_cyt_sf"/>
</dbReference>
<reference evidence="5 6" key="1">
    <citation type="journal article" date="2008" name="PLoS ONE">
        <title>Environmental adaptation: genomic analysis of the piezotolerant and psychrotolerant deep-sea iron reducing bacterium Shewanella piezotolerans WP3.</title>
        <authorList>
            <person name="Wang F."/>
            <person name="Wang J."/>
            <person name="Jian H."/>
            <person name="Zhang B."/>
            <person name="Li S."/>
            <person name="Wang F."/>
            <person name="Zeng X."/>
            <person name="Gao L."/>
            <person name="Bartlett D.H."/>
            <person name="Yu J."/>
            <person name="Hu S."/>
            <person name="Xiao X."/>
        </authorList>
    </citation>
    <scope>NUCLEOTIDE SEQUENCE [LARGE SCALE GENOMIC DNA]</scope>
    <source>
        <strain evidence="6">WP3 / JCM 13877</strain>
    </source>
</reference>
<evidence type="ECO:0000256" key="2">
    <source>
        <dbReference type="SAM" id="MobiDB-lite"/>
    </source>
</evidence>
<feature type="region of interest" description="Disordered" evidence="2">
    <location>
        <begin position="25"/>
        <end position="47"/>
    </location>
</feature>
<dbReference type="Proteomes" id="UP000000753">
    <property type="component" value="Chromosome"/>
</dbReference>
<accession>B8CK00</accession>
<dbReference type="KEGG" id="swp:swp_0896"/>
<gene>
    <name evidence="5" type="ordered locus">swp_0896</name>
</gene>
<dbReference type="InterPro" id="IPR054337">
    <property type="entry name" value="Mtrc-MtrF-like_dom_II/IV"/>
</dbReference>
<name>B8CK00_SHEPW</name>
<dbReference type="InterPro" id="IPR051829">
    <property type="entry name" value="Multiheme_Cytochr_ET"/>
</dbReference>
<feature type="domain" description="Outer membrane cytochrome MtrC/MtrF-like" evidence="4">
    <location>
        <begin position="572"/>
        <end position="776"/>
    </location>
</feature>
<dbReference type="Gene3D" id="1.10.720.180">
    <property type="match status" value="2"/>
</dbReference>
<dbReference type="SUPFAM" id="SSF48695">
    <property type="entry name" value="Multiheme cytochromes"/>
    <property type="match status" value="1"/>
</dbReference>
<dbReference type="AlphaFoldDB" id="B8CK00"/>
<protein>
    <submittedName>
        <fullName evidence="5">Decaheme cytochrome c</fullName>
    </submittedName>
</protein>
<organism evidence="5 6">
    <name type="scientific">Shewanella piezotolerans (strain WP3 / JCM 13877)</name>
    <dbReference type="NCBI Taxonomy" id="225849"/>
    <lineage>
        <taxon>Bacteria</taxon>
        <taxon>Pseudomonadati</taxon>
        <taxon>Pseudomonadota</taxon>
        <taxon>Gammaproteobacteria</taxon>
        <taxon>Alteromonadales</taxon>
        <taxon>Shewanellaceae</taxon>
        <taxon>Shewanella</taxon>
    </lineage>
</organism>
<keyword evidence="6" id="KW-1185">Reference proteome</keyword>
<dbReference type="Pfam" id="PF22113">
    <property type="entry name" value="Mtrc-MtrF_II-IV_dom"/>
    <property type="match status" value="2"/>
</dbReference>
<dbReference type="InterPro" id="IPR020014">
    <property type="entry name" value="Decahaem_cyt-c_OmcA/MtrC"/>
</dbReference>
<dbReference type="RefSeq" id="WP_020911082.1">
    <property type="nucleotide sequence ID" value="NC_011566.1"/>
</dbReference>
<dbReference type="STRING" id="225849.swp_0896"/>
<dbReference type="GO" id="GO:0016491">
    <property type="term" value="F:oxidoreductase activity"/>
    <property type="evidence" value="ECO:0007669"/>
    <property type="project" value="TreeGrafter"/>
</dbReference>
<proteinExistence type="predicted"/>
<keyword evidence="1 3" id="KW-0732">Signal</keyword>
<dbReference type="eggNOG" id="ENOG5033QWU">
    <property type="taxonomic scope" value="Bacteria"/>
</dbReference>
<dbReference type="EMBL" id="CP000472">
    <property type="protein sequence ID" value="ACJ27703.1"/>
    <property type="molecule type" value="Genomic_DNA"/>
</dbReference>
<evidence type="ECO:0000256" key="1">
    <source>
        <dbReference type="ARBA" id="ARBA00022729"/>
    </source>
</evidence>
<evidence type="ECO:0000313" key="5">
    <source>
        <dbReference type="EMBL" id="ACJ27703.1"/>
    </source>
</evidence>
<evidence type="ECO:0000259" key="4">
    <source>
        <dbReference type="Pfam" id="PF22113"/>
    </source>
</evidence>
<feature type="chain" id="PRO_5002870204" evidence="3">
    <location>
        <begin position="27"/>
        <end position="781"/>
    </location>
</feature>
<sequence>MMRTHKKSLLAMALVTAMGLTGCSDGDDGKDGAPGEPGTPGTPGTPAGITVDTVASAADFVLTLAPADIVVVGSDDFSIKFTVTGKDSKGEAMPFTGLDKVALYVMNQAANETNTGAPILWQNNALANEFGSSMYCTPTGKATARGGAEVDACTLVEDEANPGTYMGTWEHEGNAPVVLADGDANNLFRVMVRTYNVVDANGVGISDKLLSTPVDFIPATGELAVSEKDSVSNAACIKCHSQMDGYAVTDIRIANIGAHHNYQKVENCVACHNPAYAGGEADPEKGWNANWNAMIHTLHAGHHLDLTGEAKEEFAEIGFPSELNECTTCHDNGSQWNDNVYAEACVSCHTDVNFETGEGHKGIVPESDAACSGCHSAGSLSPVLAHKVGVRAMATDSIEISVSNVSYTEDAQTVTIPEKESYGTIIPEHDEVHDEIVVTFDVSIDGAPVADGFEFTGFTKYDVMKTGWVDANGTYFGSASVNLSGVAASAGKLVVTQLDNYDLDGKSIAITPQFSVCADSEGALIECLDANGEAQYDVGYVAITMAPAYWNLANADGSDANISRFSDPARVTADEAKCNTCHTSLGIAKHYGDERFDQCVGCHNDTWGGSYHVQPEYKTDEVDADGNPIFKPIEGLNYNTRDLFAVAHRFHSGLWDDNRGFPAIHIDANMETKGYPAVATKCSACHKDGVELFAADGGLASGKRAIAVDSTATTFISPTAEACRTCHAHSDAAAMAHFKSNGAVVDGEPSSTANLPVESCATCHAEGKTYGIDKMHAGGAH</sequence>
<feature type="signal peptide" evidence="3">
    <location>
        <begin position="1"/>
        <end position="26"/>
    </location>
</feature>
<dbReference type="PROSITE" id="PS51257">
    <property type="entry name" value="PROKAR_LIPOPROTEIN"/>
    <property type="match status" value="1"/>
</dbReference>
<evidence type="ECO:0000256" key="3">
    <source>
        <dbReference type="SAM" id="SignalP"/>
    </source>
</evidence>